<evidence type="ECO:0000313" key="2">
    <source>
        <dbReference type="EMBL" id="KAF3510437.1"/>
    </source>
</evidence>
<dbReference type="Proteomes" id="UP000712600">
    <property type="component" value="Unassembled WGS sequence"/>
</dbReference>
<protein>
    <submittedName>
        <fullName evidence="2">Uncharacterized protein</fullName>
    </submittedName>
</protein>
<dbReference type="AlphaFoldDB" id="A0A8S9PBG2"/>
<accession>A0A8S9PBG2</accession>
<organism evidence="2 3">
    <name type="scientific">Brassica cretica</name>
    <name type="common">Mustard</name>
    <dbReference type="NCBI Taxonomy" id="69181"/>
    <lineage>
        <taxon>Eukaryota</taxon>
        <taxon>Viridiplantae</taxon>
        <taxon>Streptophyta</taxon>
        <taxon>Embryophyta</taxon>
        <taxon>Tracheophyta</taxon>
        <taxon>Spermatophyta</taxon>
        <taxon>Magnoliopsida</taxon>
        <taxon>eudicotyledons</taxon>
        <taxon>Gunneridae</taxon>
        <taxon>Pentapetalae</taxon>
        <taxon>rosids</taxon>
        <taxon>malvids</taxon>
        <taxon>Brassicales</taxon>
        <taxon>Brassicaceae</taxon>
        <taxon>Brassiceae</taxon>
        <taxon>Brassica</taxon>
    </lineage>
</organism>
<proteinExistence type="predicted"/>
<reference evidence="2" key="1">
    <citation type="submission" date="2019-12" db="EMBL/GenBank/DDBJ databases">
        <title>Genome sequencing and annotation of Brassica cretica.</title>
        <authorList>
            <person name="Studholme D.J."/>
            <person name="Sarris P."/>
        </authorList>
    </citation>
    <scope>NUCLEOTIDE SEQUENCE</scope>
    <source>
        <strain evidence="2">PFS-109/04</strain>
        <tissue evidence="2">Leaf</tissue>
    </source>
</reference>
<feature type="region of interest" description="Disordered" evidence="1">
    <location>
        <begin position="63"/>
        <end position="105"/>
    </location>
</feature>
<feature type="compositionally biased region" description="Basic and acidic residues" evidence="1">
    <location>
        <begin position="270"/>
        <end position="281"/>
    </location>
</feature>
<feature type="region of interest" description="Disordered" evidence="1">
    <location>
        <begin position="258"/>
        <end position="338"/>
    </location>
</feature>
<name>A0A8S9PBG2_BRACR</name>
<dbReference type="EMBL" id="QGKX02001521">
    <property type="protein sequence ID" value="KAF3510437.1"/>
    <property type="molecule type" value="Genomic_DNA"/>
</dbReference>
<sequence>MIDGSGYQGMWPREHGALVGTWPKGHVDLGARGSSGEHDVSRCFSEHGGTLLMSWRSWSEPDKSFGLEAGGRTQTRRQGPRPEGRNPEPGSRNPEPGGGNPEPGAGDNMIFFIGLRESHHGIKLLLNLDLIGDISPGEWAIIPDPMQRCGRHASMGMCLVSSCTLDSDDLEDEMLPPWWGLVRVGRRFDGEVGSVCIKGDASAHTPDAYTATVAILGLLASSRDCTLTFGRREVQHVRLGHNRCWDDLAPCLSQGKSTLLQVQTRPRPKKNPEKETSERRPVHAKPKGPATDNPVLMTTEASSVSPSGLTPTRENYSRPRAPLNPETSTRSRSVPGKFVPLQVRTRYRPKKNLGKKDSWSDVLSRGSLLRMSNSG</sequence>
<evidence type="ECO:0000256" key="1">
    <source>
        <dbReference type="SAM" id="MobiDB-lite"/>
    </source>
</evidence>
<feature type="compositionally biased region" description="Polar residues" evidence="1">
    <location>
        <begin position="299"/>
        <end position="314"/>
    </location>
</feature>
<evidence type="ECO:0000313" key="3">
    <source>
        <dbReference type="Proteomes" id="UP000712600"/>
    </source>
</evidence>
<gene>
    <name evidence="2" type="ORF">F2Q69_00007742</name>
</gene>
<comment type="caution">
    <text evidence="2">The sequence shown here is derived from an EMBL/GenBank/DDBJ whole genome shotgun (WGS) entry which is preliminary data.</text>
</comment>